<feature type="chain" id="PRO_5036232732" description="Secreted protein" evidence="1">
    <location>
        <begin position="19"/>
        <end position="86"/>
    </location>
</feature>
<evidence type="ECO:0000313" key="2">
    <source>
        <dbReference type="EMBL" id="CAF3417059.1"/>
    </source>
</evidence>
<proteinExistence type="predicted"/>
<comment type="caution">
    <text evidence="2">The sequence shown here is derived from an EMBL/GenBank/DDBJ whole genome shotgun (WGS) entry which is preliminary data.</text>
</comment>
<evidence type="ECO:0000313" key="3">
    <source>
        <dbReference type="EMBL" id="CAF3642348.1"/>
    </source>
</evidence>
<organism evidence="2 8">
    <name type="scientific">Rotaria socialis</name>
    <dbReference type="NCBI Taxonomy" id="392032"/>
    <lineage>
        <taxon>Eukaryota</taxon>
        <taxon>Metazoa</taxon>
        <taxon>Spiralia</taxon>
        <taxon>Gnathifera</taxon>
        <taxon>Rotifera</taxon>
        <taxon>Eurotatoria</taxon>
        <taxon>Bdelloidea</taxon>
        <taxon>Philodinida</taxon>
        <taxon>Philodinidae</taxon>
        <taxon>Rotaria</taxon>
    </lineage>
</organism>
<dbReference type="Proteomes" id="UP000663833">
    <property type="component" value="Unassembled WGS sequence"/>
</dbReference>
<keyword evidence="9" id="KW-1185">Reference proteome</keyword>
<dbReference type="Proteomes" id="UP000663862">
    <property type="component" value="Unassembled WGS sequence"/>
</dbReference>
<dbReference type="EMBL" id="CAJNYU010003169">
    <property type="protein sequence ID" value="CAF3642348.1"/>
    <property type="molecule type" value="Genomic_DNA"/>
</dbReference>
<evidence type="ECO:0000313" key="8">
    <source>
        <dbReference type="Proteomes" id="UP000663833"/>
    </source>
</evidence>
<name>A0A818BKJ5_9BILA</name>
<dbReference type="EMBL" id="CAJOBQ010001366">
    <property type="protein sequence ID" value="CAF4481015.1"/>
    <property type="molecule type" value="Genomic_DNA"/>
</dbReference>
<accession>A0A818BKJ5</accession>
<gene>
    <name evidence="3" type="ORF">FME351_LOCUS24036</name>
    <name evidence="4" type="ORF">HFQ381_LOCUS17765</name>
    <name evidence="2" type="ORF">LUA448_LOCUS19072</name>
    <name evidence="7" type="ORF">QYT958_LOCUS14000</name>
    <name evidence="5" type="ORF">TSG867_LOCUS19491</name>
    <name evidence="6" type="ORF">UJA718_LOCUS29304</name>
</gene>
<protein>
    <recommendedName>
        <fullName evidence="10">Secreted protein</fullName>
    </recommendedName>
</protein>
<dbReference type="InterPro" id="IPR036397">
    <property type="entry name" value="RNaseH_sf"/>
</dbReference>
<dbReference type="EMBL" id="CAJNYD010002408">
    <property type="protein sequence ID" value="CAF3417059.1"/>
    <property type="molecule type" value="Genomic_DNA"/>
</dbReference>
<evidence type="ECO:0000313" key="4">
    <source>
        <dbReference type="EMBL" id="CAF4366624.1"/>
    </source>
</evidence>
<evidence type="ECO:0008006" key="10">
    <source>
        <dbReference type="Google" id="ProtNLM"/>
    </source>
</evidence>
<evidence type="ECO:0000313" key="9">
    <source>
        <dbReference type="Proteomes" id="UP000663873"/>
    </source>
</evidence>
<dbReference type="EMBL" id="CAJOBR010001836">
    <property type="protein sequence ID" value="CAF4638968.1"/>
    <property type="molecule type" value="Genomic_DNA"/>
</dbReference>
<dbReference type="Proteomes" id="UP000663848">
    <property type="component" value="Unassembled WGS sequence"/>
</dbReference>
<dbReference type="Proteomes" id="UP000663869">
    <property type="component" value="Unassembled WGS sequence"/>
</dbReference>
<dbReference type="AlphaFoldDB" id="A0A818BKJ5"/>
<dbReference type="Proteomes" id="UP000663873">
    <property type="component" value="Unassembled WGS sequence"/>
</dbReference>
<feature type="signal peptide" evidence="1">
    <location>
        <begin position="1"/>
        <end position="18"/>
    </location>
</feature>
<dbReference type="EMBL" id="CAJOBP010009309">
    <property type="protein sequence ID" value="CAF4550061.1"/>
    <property type="molecule type" value="Genomic_DNA"/>
</dbReference>
<dbReference type="Proteomes" id="UP000663851">
    <property type="component" value="Unassembled WGS sequence"/>
</dbReference>
<sequence length="86" mass="10002">MNLHFSFFVILFVDGQNSNKELKCSPKNRQKLHIRGTISVRGVLTCHTFRCNLDGPYYVSILDDYLLPAARHQFGQHWRLQQDNGP</sequence>
<dbReference type="Gene3D" id="3.30.420.10">
    <property type="entry name" value="Ribonuclease H-like superfamily/Ribonuclease H"/>
    <property type="match status" value="1"/>
</dbReference>
<evidence type="ECO:0000313" key="6">
    <source>
        <dbReference type="EMBL" id="CAF4550061.1"/>
    </source>
</evidence>
<keyword evidence="1" id="KW-0732">Signal</keyword>
<dbReference type="EMBL" id="CAJOBO010001335">
    <property type="protein sequence ID" value="CAF4366624.1"/>
    <property type="molecule type" value="Genomic_DNA"/>
</dbReference>
<reference evidence="2" key="1">
    <citation type="submission" date="2021-02" db="EMBL/GenBank/DDBJ databases">
        <authorList>
            <person name="Nowell W R."/>
        </authorList>
    </citation>
    <scope>NUCLEOTIDE SEQUENCE</scope>
</reference>
<evidence type="ECO:0000313" key="7">
    <source>
        <dbReference type="EMBL" id="CAF4638968.1"/>
    </source>
</evidence>
<evidence type="ECO:0000313" key="5">
    <source>
        <dbReference type="EMBL" id="CAF4481015.1"/>
    </source>
</evidence>
<dbReference type="GO" id="GO:0003676">
    <property type="term" value="F:nucleic acid binding"/>
    <property type="evidence" value="ECO:0007669"/>
    <property type="project" value="InterPro"/>
</dbReference>
<evidence type="ECO:0000256" key="1">
    <source>
        <dbReference type="SAM" id="SignalP"/>
    </source>
</evidence>